<dbReference type="Proteomes" id="UP000505267">
    <property type="component" value="Segment"/>
</dbReference>
<proteinExistence type="predicted"/>
<sequence length="119" mass="13962">MEFQRSHNSKRRFTEFINMKKLLKNKLILPDIDENDFPYKFYKCWWSDIISDSSWSPLQQIKKSRTAICITMGWLIHSSKDKFVFVGDINFNDDGTVNEGGNSTVIPKSNILKLKEIKL</sequence>
<evidence type="ECO:0000313" key="2">
    <source>
        <dbReference type="Proteomes" id="UP000505267"/>
    </source>
</evidence>
<protein>
    <submittedName>
        <fullName evidence="1">Uncharacterized protein</fullName>
    </submittedName>
</protein>
<organism evidence="1 2">
    <name type="scientific">uncultured phage_MedDCM-OCT-S30-C28</name>
    <dbReference type="NCBI Taxonomy" id="2741076"/>
    <lineage>
        <taxon>Viruses</taxon>
        <taxon>Duplodnaviria</taxon>
        <taxon>Heunggongvirae</taxon>
        <taxon>Uroviricota</taxon>
        <taxon>Caudoviricetes</taxon>
        <taxon>Autographivirales</taxon>
        <taxon>Fussvirus</taxon>
        <taxon>Fussvirus S30C28</taxon>
    </lineage>
</organism>
<dbReference type="KEGG" id="vg:55412536"/>
<name>A0A6S4PCV4_9CAUD</name>
<keyword evidence="2" id="KW-1185">Reference proteome</keyword>
<accession>A0A6S4PCV4</accession>
<dbReference type="GeneID" id="55412536"/>
<reference evidence="1 2" key="1">
    <citation type="journal article" date="2013" name="PLoS Genet.">
        <title>Expanding the Marine Virosphere Using Metagenomics.</title>
        <authorList>
            <person name="Mizuno C.M."/>
            <person name="Rodriguez-Valera F."/>
            <person name="Kimes N.E."/>
            <person name="Ghai R."/>
        </authorList>
    </citation>
    <scope>NUCLEOTIDE SEQUENCE [LARGE SCALE GENOMIC DNA]</scope>
    <source>
        <strain evidence="1">UvMED-CGR-U-MedDCM-OCT-S30-C28</strain>
    </source>
</reference>
<dbReference type="EMBL" id="AP013543">
    <property type="protein sequence ID" value="BAQ94237.1"/>
    <property type="molecule type" value="Genomic_DNA"/>
</dbReference>
<evidence type="ECO:0000313" key="1">
    <source>
        <dbReference type="EMBL" id="BAQ94237.1"/>
    </source>
</evidence>
<dbReference type="RefSeq" id="YP_009777779.1">
    <property type="nucleotide sequence ID" value="NC_047703.1"/>
</dbReference>